<dbReference type="AlphaFoldDB" id="A0A1T5KS82"/>
<sequence>MQKSHKKIKDDYMFEIKEILGKITYKGIEDDNFEELRLALNRIYYL</sequence>
<protein>
    <submittedName>
        <fullName evidence="1">Uncharacterized protein</fullName>
    </submittedName>
</protein>
<gene>
    <name evidence="1" type="ORF">SAMN02194393_02074</name>
</gene>
<keyword evidence="2" id="KW-1185">Reference proteome</keyword>
<proteinExistence type="predicted"/>
<organism evidence="1 2">
    <name type="scientific">Maledivibacter halophilus</name>
    <dbReference type="NCBI Taxonomy" id="36842"/>
    <lineage>
        <taxon>Bacteria</taxon>
        <taxon>Bacillati</taxon>
        <taxon>Bacillota</taxon>
        <taxon>Clostridia</taxon>
        <taxon>Peptostreptococcales</taxon>
        <taxon>Caminicellaceae</taxon>
        <taxon>Maledivibacter</taxon>
    </lineage>
</organism>
<dbReference type="Proteomes" id="UP000190285">
    <property type="component" value="Unassembled WGS sequence"/>
</dbReference>
<evidence type="ECO:0000313" key="2">
    <source>
        <dbReference type="Proteomes" id="UP000190285"/>
    </source>
</evidence>
<dbReference type="RefSeq" id="WP_170917359.1">
    <property type="nucleotide sequence ID" value="NZ_FUZT01000004.1"/>
</dbReference>
<accession>A0A1T5KS82</accession>
<name>A0A1T5KS82_9FIRM</name>
<dbReference type="EMBL" id="FUZT01000004">
    <property type="protein sequence ID" value="SKC66118.1"/>
    <property type="molecule type" value="Genomic_DNA"/>
</dbReference>
<evidence type="ECO:0000313" key="1">
    <source>
        <dbReference type="EMBL" id="SKC66118.1"/>
    </source>
</evidence>
<reference evidence="1 2" key="1">
    <citation type="submission" date="2017-02" db="EMBL/GenBank/DDBJ databases">
        <authorList>
            <person name="Peterson S.W."/>
        </authorList>
    </citation>
    <scope>NUCLEOTIDE SEQUENCE [LARGE SCALE GENOMIC DNA]</scope>
    <source>
        <strain evidence="1 2">M1</strain>
    </source>
</reference>